<dbReference type="AlphaFoldDB" id="A0A085P769"/>
<reference evidence="1" key="1">
    <citation type="journal article" date="2018" name="Genome Biol.">
        <title>SKESA: strategic k-mer extension for scrupulous assemblies.</title>
        <authorList>
            <person name="Souvorov A."/>
            <person name="Agarwala R."/>
            <person name="Lipman D.J."/>
        </authorList>
    </citation>
    <scope>NUCLEOTIDE SEQUENCE [LARGE SCALE GENOMIC DNA]</scope>
    <source>
        <strain evidence="1">EuSCAPE_DE065</strain>
    </source>
</reference>
<dbReference type="NCBIfam" id="NF033819">
    <property type="entry name" value="IS66_TnpB"/>
    <property type="match status" value="1"/>
</dbReference>
<dbReference type="Pfam" id="PF05717">
    <property type="entry name" value="TnpB_IS66"/>
    <property type="match status" value="1"/>
</dbReference>
<comment type="caution">
    <text evidence="2">The sequence shown here is derived from an EMBL/GenBank/DDBJ whole genome shotgun (WGS) entry which is preliminary data.</text>
</comment>
<dbReference type="Proteomes" id="UP000846355">
    <property type="component" value="Unassembled WGS sequence"/>
</dbReference>
<protein>
    <submittedName>
        <fullName evidence="2">IS66 family insertion sequence element accessory protein TnpB</fullName>
    </submittedName>
</protein>
<gene>
    <name evidence="2" type="primary">tnpB</name>
    <name evidence="2" type="ORF">GRW05_04800</name>
    <name evidence="1" type="ORF">HMV95_22625</name>
</gene>
<dbReference type="EMBL" id="WUIY01000011">
    <property type="protein sequence ID" value="MXI73624.1"/>
    <property type="molecule type" value="Genomic_DNA"/>
</dbReference>
<accession>A0A085P769</accession>
<reference evidence="1" key="2">
    <citation type="submission" date="2018-12" db="EMBL/GenBank/DDBJ databases">
        <authorList>
            <consortium name="NCBI Pathogen Detection Project"/>
        </authorList>
    </citation>
    <scope>NUCLEOTIDE SEQUENCE</scope>
    <source>
        <strain evidence="1">EuSCAPE_DE065</strain>
    </source>
</reference>
<evidence type="ECO:0000313" key="2">
    <source>
        <dbReference type="EMBL" id="MXI73624.1"/>
    </source>
</evidence>
<evidence type="ECO:0000313" key="3">
    <source>
        <dbReference type="Proteomes" id="UP000436141"/>
    </source>
</evidence>
<dbReference type="RefSeq" id="WP_000950652.1">
    <property type="nucleotide sequence ID" value="NZ_AP022095.1"/>
</dbReference>
<evidence type="ECO:0000313" key="1">
    <source>
        <dbReference type="EMBL" id="HAJ5961017.1"/>
    </source>
</evidence>
<dbReference type="PANTHER" id="PTHR36455">
    <property type="match status" value="1"/>
</dbReference>
<organism evidence="2 3">
    <name type="scientific">Escherichia coli</name>
    <dbReference type="NCBI Taxonomy" id="562"/>
    <lineage>
        <taxon>Bacteria</taxon>
        <taxon>Pseudomonadati</taxon>
        <taxon>Pseudomonadota</taxon>
        <taxon>Gammaproteobacteria</taxon>
        <taxon>Enterobacterales</taxon>
        <taxon>Enterobacteriaceae</taxon>
        <taxon>Escherichia</taxon>
    </lineage>
</organism>
<dbReference type="Proteomes" id="UP000436141">
    <property type="component" value="Unassembled WGS sequence"/>
</dbReference>
<dbReference type="EMBL" id="DABHXT010000058">
    <property type="protein sequence ID" value="HAJ5961017.1"/>
    <property type="molecule type" value="Genomic_DNA"/>
</dbReference>
<dbReference type="InterPro" id="IPR008878">
    <property type="entry name" value="Transposase_IS66_Orf2"/>
</dbReference>
<name>A0A085P769_ECOLX</name>
<sequence>MLSPDNVFIAIKPVDMRRGIDTLTQYIQDELRSTWHEGAAFVFVNKVRSRIKVLRWDKHGVWLCTRRLHKGSFRWPRANDAAWHLTPDEFNWLIAGVDWQQVKGHDLTKWGWQNEPELRPENTQNTLLTQ</sequence>
<dbReference type="PANTHER" id="PTHR36455:SF1">
    <property type="entry name" value="BLR8292 PROTEIN"/>
    <property type="match status" value="1"/>
</dbReference>
<reference evidence="2 3" key="3">
    <citation type="submission" date="2019-12" db="EMBL/GenBank/DDBJ databases">
        <title>Enteriobacteria Tanzani isolates_10434.</title>
        <authorList>
            <person name="Subbiah M."/>
            <person name="Call D."/>
        </authorList>
    </citation>
    <scope>NUCLEOTIDE SEQUENCE [LARGE SCALE GENOMIC DNA]</scope>
    <source>
        <strain evidence="2 3">10434wD1</strain>
    </source>
</reference>
<proteinExistence type="predicted"/>